<dbReference type="GO" id="GO:0005975">
    <property type="term" value="P:carbohydrate metabolic process"/>
    <property type="evidence" value="ECO:0007669"/>
    <property type="project" value="InterPro"/>
</dbReference>
<gene>
    <name evidence="2" type="ORF">KL86DYS2_12958</name>
</gene>
<dbReference type="PROSITE" id="PS51257">
    <property type="entry name" value="PROKAR_LIPOPROTEIN"/>
    <property type="match status" value="1"/>
</dbReference>
<feature type="signal peptide" evidence="1">
    <location>
        <begin position="1"/>
        <end position="20"/>
    </location>
</feature>
<dbReference type="PANTHER" id="PTHR47791">
    <property type="entry name" value="MEIOTICALLY UP-REGULATED GENE 191 PROTEIN"/>
    <property type="match status" value="1"/>
</dbReference>
<proteinExistence type="predicted"/>
<evidence type="ECO:0000313" key="2">
    <source>
        <dbReference type="EMBL" id="SBW06354.1"/>
    </source>
</evidence>
<dbReference type="Pfam" id="PF03663">
    <property type="entry name" value="Glyco_hydro_76"/>
    <property type="match status" value="1"/>
</dbReference>
<dbReference type="InterPro" id="IPR005198">
    <property type="entry name" value="Glyco_hydro_76"/>
</dbReference>
<organism evidence="2">
    <name type="scientific">uncultured Dysgonomonas sp</name>
    <dbReference type="NCBI Taxonomy" id="206096"/>
    <lineage>
        <taxon>Bacteria</taxon>
        <taxon>Pseudomonadati</taxon>
        <taxon>Bacteroidota</taxon>
        <taxon>Bacteroidia</taxon>
        <taxon>Bacteroidales</taxon>
        <taxon>Dysgonomonadaceae</taxon>
        <taxon>Dysgonomonas</taxon>
        <taxon>environmental samples</taxon>
    </lineage>
</organism>
<feature type="chain" id="PRO_5013369966" description="Hydrolase" evidence="1">
    <location>
        <begin position="21"/>
        <end position="488"/>
    </location>
</feature>
<protein>
    <recommendedName>
        <fullName evidence="3">Hydrolase</fullName>
    </recommendedName>
</protein>
<dbReference type="AlphaFoldDB" id="A0A212K3S0"/>
<dbReference type="EMBL" id="FLUL01000001">
    <property type="protein sequence ID" value="SBW06354.1"/>
    <property type="molecule type" value="Genomic_DNA"/>
</dbReference>
<evidence type="ECO:0008006" key="3">
    <source>
        <dbReference type="Google" id="ProtNLM"/>
    </source>
</evidence>
<name>A0A212K3S0_9BACT</name>
<dbReference type="PANTHER" id="PTHR47791:SF4">
    <property type="entry name" value="(PUTATIVE SECRETED PROTEIN)-RELATED"/>
    <property type="match status" value="1"/>
</dbReference>
<evidence type="ECO:0000256" key="1">
    <source>
        <dbReference type="SAM" id="SignalP"/>
    </source>
</evidence>
<accession>A0A212K3S0</accession>
<dbReference type="InterPro" id="IPR053169">
    <property type="entry name" value="MUG_Protein"/>
</dbReference>
<sequence length="488" mass="55379">MKKIVTTILCSLLVITVACSDNPEIDNGGGKKPGTITSDNLAEQNILRAMQMVDSAMLYHFKGEGMAMSRFYNPYTKSNANRDGSDEKGSVWMYTSSIEAVNAILHGLKAHKEKGKAELYDKNFNRYTELLNKLYTNAAYYKGTFSLTSYTQTKDWSVYGVDRGNAKGTALVEGIHNVYDDQQWLIRELLESYKLTGNNTYLTEAEYLTEYVLDGWDCVLDSNGKEYGGIPWGPGYVTKHSCSNGPVVSPLVWLSELYKGKNDEITYKYIATDNSRKSATVKKSEYYLKFAKAVYDWQKTNLLREDGVYHDMMGGCDPNCDVAYETVNGVKYRKHTNLRDRTGTPYSYNCGSMISGAADLYRATGENVYLEDGKKLSDASFKYFAKLGLNVPGYYTYDLIGFNNWFNGVLMRGYVDAYSSYKNASQYIDTFQKNLDYGYDNFFYRGFLPANLLVGWSRENVNNRLEGMFTFAFAAEYATLARYELEKN</sequence>
<keyword evidence="1" id="KW-0732">Signal</keyword>
<dbReference type="InterPro" id="IPR008928">
    <property type="entry name" value="6-hairpin_glycosidase_sf"/>
</dbReference>
<reference evidence="2" key="1">
    <citation type="submission" date="2016-04" db="EMBL/GenBank/DDBJ databases">
        <authorList>
            <person name="Evans L.H."/>
            <person name="Alamgir A."/>
            <person name="Owens N."/>
            <person name="Weber N.D."/>
            <person name="Virtaneva K."/>
            <person name="Barbian K."/>
            <person name="Babar A."/>
            <person name="Rosenke K."/>
        </authorList>
    </citation>
    <scope>NUCLEOTIDE SEQUENCE</scope>
    <source>
        <strain evidence="2">86-2</strain>
    </source>
</reference>
<dbReference type="Gene3D" id="1.50.10.20">
    <property type="match status" value="1"/>
</dbReference>
<dbReference type="RefSeq" id="WP_296951159.1">
    <property type="nucleotide sequence ID" value="NZ_LT599021.1"/>
</dbReference>
<dbReference type="SUPFAM" id="SSF48208">
    <property type="entry name" value="Six-hairpin glycosidases"/>
    <property type="match status" value="1"/>
</dbReference>